<feature type="non-terminal residue" evidence="7">
    <location>
        <position position="185"/>
    </location>
</feature>
<keyword evidence="4" id="KW-0408">Iron</keyword>
<dbReference type="GO" id="GO:0005829">
    <property type="term" value="C:cytosol"/>
    <property type="evidence" value="ECO:0007669"/>
    <property type="project" value="TreeGrafter"/>
</dbReference>
<dbReference type="PROSITE" id="PS51332">
    <property type="entry name" value="B12_BINDING"/>
    <property type="match status" value="1"/>
</dbReference>
<dbReference type="EMBL" id="BART01001012">
    <property type="protein sequence ID" value="GAG60455.1"/>
    <property type="molecule type" value="Genomic_DNA"/>
</dbReference>
<protein>
    <recommendedName>
        <fullName evidence="6">B12-binding domain-containing protein</fullName>
    </recommendedName>
</protein>
<dbReference type="GO" id="GO:0031419">
    <property type="term" value="F:cobalamin binding"/>
    <property type="evidence" value="ECO:0007669"/>
    <property type="project" value="InterPro"/>
</dbReference>
<evidence type="ECO:0000256" key="1">
    <source>
        <dbReference type="ARBA" id="ARBA00001966"/>
    </source>
</evidence>
<evidence type="ECO:0000256" key="3">
    <source>
        <dbReference type="ARBA" id="ARBA00022723"/>
    </source>
</evidence>
<comment type="caution">
    <text evidence="7">The sequence shown here is derived from an EMBL/GenBank/DDBJ whole genome shotgun (WGS) entry which is preliminary data.</text>
</comment>
<comment type="cofactor">
    <cofactor evidence="1">
        <name>[4Fe-4S] cluster</name>
        <dbReference type="ChEBI" id="CHEBI:49883"/>
    </cofactor>
</comment>
<dbReference type="GO" id="GO:0051536">
    <property type="term" value="F:iron-sulfur cluster binding"/>
    <property type="evidence" value="ECO:0007669"/>
    <property type="project" value="UniProtKB-KW"/>
</dbReference>
<sequence>MKSLLIQPAGTREVRKDFVSVQYPVNLGYIAAVLKKDGHVIRMMDFNVVEYDSVRFRKFILEFEPLVVGFTSMTSTINEFKRLCSEVKGINEKIITVLGGVHASALPIQTLEETPDLDIIVFGEGEITVCELYGRIQEKKDFSKIKGIFFRKDNRIIKNEERPLIKNLDDIPKPDRDLLQGRIQA</sequence>
<evidence type="ECO:0000256" key="4">
    <source>
        <dbReference type="ARBA" id="ARBA00023004"/>
    </source>
</evidence>
<evidence type="ECO:0000256" key="2">
    <source>
        <dbReference type="ARBA" id="ARBA00022691"/>
    </source>
</evidence>
<dbReference type="PANTHER" id="PTHR43409">
    <property type="entry name" value="ANAEROBIC MAGNESIUM-PROTOPORPHYRIN IX MONOMETHYL ESTER CYCLASE-RELATED"/>
    <property type="match status" value="1"/>
</dbReference>
<dbReference type="Pfam" id="PF02310">
    <property type="entry name" value="B12-binding"/>
    <property type="match status" value="1"/>
</dbReference>
<feature type="domain" description="B12-binding" evidence="6">
    <location>
        <begin position="9"/>
        <end position="143"/>
    </location>
</feature>
<dbReference type="InterPro" id="IPR036724">
    <property type="entry name" value="Cobalamin-bd_sf"/>
</dbReference>
<dbReference type="InterPro" id="IPR006158">
    <property type="entry name" value="Cobalamin-bd"/>
</dbReference>
<dbReference type="GO" id="GO:0046872">
    <property type="term" value="F:metal ion binding"/>
    <property type="evidence" value="ECO:0007669"/>
    <property type="project" value="UniProtKB-KW"/>
</dbReference>
<accession>X0YWA2</accession>
<organism evidence="7">
    <name type="scientific">marine sediment metagenome</name>
    <dbReference type="NCBI Taxonomy" id="412755"/>
    <lineage>
        <taxon>unclassified sequences</taxon>
        <taxon>metagenomes</taxon>
        <taxon>ecological metagenomes</taxon>
    </lineage>
</organism>
<reference evidence="7" key="1">
    <citation type="journal article" date="2014" name="Front. Microbiol.">
        <title>High frequency of phylogenetically diverse reductive dehalogenase-homologous genes in deep subseafloor sedimentary metagenomes.</title>
        <authorList>
            <person name="Kawai M."/>
            <person name="Futagami T."/>
            <person name="Toyoda A."/>
            <person name="Takaki Y."/>
            <person name="Nishi S."/>
            <person name="Hori S."/>
            <person name="Arai W."/>
            <person name="Tsubouchi T."/>
            <person name="Morono Y."/>
            <person name="Uchiyama I."/>
            <person name="Ito T."/>
            <person name="Fujiyama A."/>
            <person name="Inagaki F."/>
            <person name="Takami H."/>
        </authorList>
    </citation>
    <scope>NUCLEOTIDE SEQUENCE</scope>
    <source>
        <strain evidence="7">Expedition CK06-06</strain>
    </source>
</reference>
<dbReference type="CDD" id="cd02068">
    <property type="entry name" value="radical_SAM_B12_BD"/>
    <property type="match status" value="1"/>
</dbReference>
<dbReference type="InterPro" id="IPR051198">
    <property type="entry name" value="BchE-like"/>
</dbReference>
<evidence type="ECO:0000313" key="7">
    <source>
        <dbReference type="EMBL" id="GAG60455.1"/>
    </source>
</evidence>
<dbReference type="SUPFAM" id="SSF52242">
    <property type="entry name" value="Cobalamin (vitamin B12)-binding domain"/>
    <property type="match status" value="1"/>
</dbReference>
<name>X0YWA2_9ZZZZ</name>
<gene>
    <name evidence="7" type="ORF">S01H4_03947</name>
</gene>
<keyword evidence="3" id="KW-0479">Metal-binding</keyword>
<proteinExistence type="predicted"/>
<dbReference type="Gene3D" id="3.40.50.280">
    <property type="entry name" value="Cobalamin-binding domain"/>
    <property type="match status" value="1"/>
</dbReference>
<dbReference type="PANTHER" id="PTHR43409:SF16">
    <property type="entry name" value="SLR0320 PROTEIN"/>
    <property type="match status" value="1"/>
</dbReference>
<evidence type="ECO:0000256" key="5">
    <source>
        <dbReference type="ARBA" id="ARBA00023014"/>
    </source>
</evidence>
<evidence type="ECO:0000259" key="6">
    <source>
        <dbReference type="PROSITE" id="PS51332"/>
    </source>
</evidence>
<dbReference type="AlphaFoldDB" id="X0YWA2"/>
<keyword evidence="2" id="KW-0949">S-adenosyl-L-methionine</keyword>
<keyword evidence="5" id="KW-0411">Iron-sulfur</keyword>